<gene>
    <name evidence="2" type="ORF">BMWSH_3445</name>
</gene>
<keyword evidence="1" id="KW-0812">Transmembrane</keyword>
<sequence>MGLFFIMESIVPNLKRKVSLIGVFSIFFVVICAITYLNT</sequence>
<dbReference type="KEGG" id="bmh:BMWSH_3445"/>
<evidence type="ECO:0000256" key="1">
    <source>
        <dbReference type="SAM" id="Phobius"/>
    </source>
</evidence>
<dbReference type="EMBL" id="CP003017">
    <property type="protein sequence ID" value="AEN90327.1"/>
    <property type="molecule type" value="Genomic_DNA"/>
</dbReference>
<feature type="transmembrane region" description="Helical" evidence="1">
    <location>
        <begin position="20"/>
        <end position="37"/>
    </location>
</feature>
<evidence type="ECO:0000313" key="3">
    <source>
        <dbReference type="Proteomes" id="UP000001283"/>
    </source>
</evidence>
<name>A0A8D3X243_PRIMW</name>
<protein>
    <submittedName>
        <fullName evidence="2">Uncharacterized protein</fullName>
    </submittedName>
</protein>
<accession>A0A8D3X243</accession>
<keyword evidence="1" id="KW-0472">Membrane</keyword>
<keyword evidence="1" id="KW-1133">Transmembrane helix</keyword>
<dbReference type="Proteomes" id="UP000001283">
    <property type="component" value="Chromosome"/>
</dbReference>
<reference evidence="2 3" key="1">
    <citation type="journal article" date="2011" name="J. Bacteriol.">
        <title>Complete genome sequence of the industrial strain Bacillus megaterium WSH-002.</title>
        <authorList>
            <person name="Liu L."/>
            <person name="Li Y."/>
            <person name="Zhang J."/>
            <person name="Zou W."/>
            <person name="Zhou Z."/>
            <person name="Liu J."/>
            <person name="Li X."/>
            <person name="Wang L."/>
            <person name="Chen J."/>
        </authorList>
    </citation>
    <scope>NUCLEOTIDE SEQUENCE [LARGE SCALE GENOMIC DNA]</scope>
    <source>
        <strain evidence="2 3">WSH-002</strain>
    </source>
</reference>
<evidence type="ECO:0000313" key="2">
    <source>
        <dbReference type="EMBL" id="AEN90327.1"/>
    </source>
</evidence>
<proteinExistence type="predicted"/>
<organism evidence="2 3">
    <name type="scientific">Priestia megaterium (strain WSH-002)</name>
    <name type="common">Bacillus megaterium</name>
    <dbReference type="NCBI Taxonomy" id="1006007"/>
    <lineage>
        <taxon>Bacteria</taxon>
        <taxon>Bacillati</taxon>
        <taxon>Bacillota</taxon>
        <taxon>Bacilli</taxon>
        <taxon>Bacillales</taxon>
        <taxon>Bacillaceae</taxon>
        <taxon>Priestia</taxon>
    </lineage>
</organism>
<dbReference type="AlphaFoldDB" id="A0A8D3X243"/>